<keyword evidence="2 6" id="KW-0032">Aminotransferase</keyword>
<feature type="domain" description="Aminotransferase class I/classII large" evidence="5">
    <location>
        <begin position="76"/>
        <end position="376"/>
    </location>
</feature>
<dbReference type="InterPro" id="IPR015424">
    <property type="entry name" value="PyrdxlP-dep_Trfase"/>
</dbReference>
<comment type="caution">
    <text evidence="6">The sequence shown here is derived from an EMBL/GenBank/DDBJ whole genome shotgun (WGS) entry which is preliminary data.</text>
</comment>
<dbReference type="Gene3D" id="3.90.1150.10">
    <property type="entry name" value="Aspartate Aminotransferase, domain 1"/>
    <property type="match status" value="1"/>
</dbReference>
<dbReference type="GO" id="GO:0008483">
    <property type="term" value="F:transaminase activity"/>
    <property type="evidence" value="ECO:0007669"/>
    <property type="project" value="UniProtKB-KW"/>
</dbReference>
<dbReference type="SUPFAM" id="SSF53383">
    <property type="entry name" value="PLP-dependent transferases"/>
    <property type="match status" value="1"/>
</dbReference>
<dbReference type="AlphaFoldDB" id="A0A451GCC4"/>
<sequence length="387" mass="42354">MAQSGPLCGNVGSEGRIGRPCACSESEAGTVRKTLEGLIPYKVTSEQADVIRLDNNEAYTSLLSYVDFSGLEQTLLNRYPAESTEALIEAYSGFSGFPAGNILAGNGSDECITLISQYALDPGDQVIVLEPDFSMYEKNARVMGAAVTTIQLNEDFSLPLDKTKAEIERLKPKLLFLSNPNNPTGRLYENGEIEALIDSMKQAGGILILDEAYIDFAGESAFSKKVLDYDNLIILRTASKALGMAALRLGFIVANDRIIEGITAIKPPYNVNTVSAQIGTQLLKKPELLDQFLIMQLAQIAELEEILKEFAGRLPGSVLYPSSTNFYLMKMEGAKDLADFLYERKMKIRLFHKGSFEAVRISAGAKEEHAKLKEALMNWSDSHAPGV</sequence>
<dbReference type="GO" id="GO:0030170">
    <property type="term" value="F:pyridoxal phosphate binding"/>
    <property type="evidence" value="ECO:0007669"/>
    <property type="project" value="InterPro"/>
</dbReference>
<proteinExistence type="predicted"/>
<dbReference type="CDD" id="cd00609">
    <property type="entry name" value="AAT_like"/>
    <property type="match status" value="1"/>
</dbReference>
<evidence type="ECO:0000256" key="3">
    <source>
        <dbReference type="ARBA" id="ARBA00022679"/>
    </source>
</evidence>
<organism evidence="6 7">
    <name type="scientific">Siminovitchia fortis</name>
    <dbReference type="NCBI Taxonomy" id="254758"/>
    <lineage>
        <taxon>Bacteria</taxon>
        <taxon>Bacillati</taxon>
        <taxon>Bacillota</taxon>
        <taxon>Bacilli</taxon>
        <taxon>Bacillales</taxon>
        <taxon>Bacillaceae</taxon>
        <taxon>Siminovitchia</taxon>
    </lineage>
</organism>
<evidence type="ECO:0000313" key="7">
    <source>
        <dbReference type="Proteomes" id="UP000273811"/>
    </source>
</evidence>
<evidence type="ECO:0000256" key="4">
    <source>
        <dbReference type="ARBA" id="ARBA00022898"/>
    </source>
</evidence>
<evidence type="ECO:0000256" key="1">
    <source>
        <dbReference type="ARBA" id="ARBA00001933"/>
    </source>
</evidence>
<keyword evidence="7" id="KW-1185">Reference proteome</keyword>
<dbReference type="Gene3D" id="3.40.640.10">
    <property type="entry name" value="Type I PLP-dependent aspartate aminotransferase-like (Major domain)"/>
    <property type="match status" value="1"/>
</dbReference>
<dbReference type="OrthoDB" id="9813612at2"/>
<dbReference type="PANTHER" id="PTHR42885">
    <property type="entry name" value="HISTIDINOL-PHOSPHATE AMINOTRANSFERASE-RELATED"/>
    <property type="match status" value="1"/>
</dbReference>
<evidence type="ECO:0000313" key="6">
    <source>
        <dbReference type="EMBL" id="RWR12907.1"/>
    </source>
</evidence>
<dbReference type="Pfam" id="PF00155">
    <property type="entry name" value="Aminotran_1_2"/>
    <property type="match status" value="1"/>
</dbReference>
<protein>
    <submittedName>
        <fullName evidence="6">Histidinol-phosphate aminotransferase family protein</fullName>
    </submittedName>
</protein>
<gene>
    <name evidence="6" type="ORF">D4N35_005880</name>
</gene>
<keyword evidence="4" id="KW-0663">Pyridoxal phosphate</keyword>
<reference evidence="6" key="1">
    <citation type="submission" date="2018-12" db="EMBL/GenBank/DDBJ databases">
        <authorList>
            <person name="Sun L."/>
            <person name="Chen Z."/>
        </authorList>
    </citation>
    <scope>NUCLEOTIDE SEQUENCE [LARGE SCALE GENOMIC DNA]</scope>
    <source>
        <strain evidence="6">DSM 16012</strain>
    </source>
</reference>
<comment type="cofactor">
    <cofactor evidence="1">
        <name>pyridoxal 5'-phosphate</name>
        <dbReference type="ChEBI" id="CHEBI:597326"/>
    </cofactor>
</comment>
<dbReference type="InterPro" id="IPR015421">
    <property type="entry name" value="PyrdxlP-dep_Trfase_major"/>
</dbReference>
<dbReference type="Proteomes" id="UP000273811">
    <property type="component" value="Unassembled WGS sequence"/>
</dbReference>
<accession>A0A451GCC4</accession>
<name>A0A451GCC4_9BACI</name>
<dbReference type="PANTHER" id="PTHR42885:SF2">
    <property type="entry name" value="HISTIDINOL-PHOSPHATE AMINOTRANSFERASE"/>
    <property type="match status" value="1"/>
</dbReference>
<evidence type="ECO:0000256" key="2">
    <source>
        <dbReference type="ARBA" id="ARBA00022576"/>
    </source>
</evidence>
<dbReference type="InterPro" id="IPR004839">
    <property type="entry name" value="Aminotransferase_I/II_large"/>
</dbReference>
<dbReference type="EMBL" id="QYTU02000008">
    <property type="protein sequence ID" value="RWR12907.1"/>
    <property type="molecule type" value="Genomic_DNA"/>
</dbReference>
<evidence type="ECO:0000259" key="5">
    <source>
        <dbReference type="Pfam" id="PF00155"/>
    </source>
</evidence>
<dbReference type="InterPro" id="IPR015422">
    <property type="entry name" value="PyrdxlP-dep_Trfase_small"/>
</dbReference>
<keyword evidence="3" id="KW-0808">Transferase</keyword>